<dbReference type="EMBL" id="RWIC01000771">
    <property type="protein sequence ID" value="TKC40309.1"/>
    <property type="molecule type" value="Genomic_DNA"/>
</dbReference>
<dbReference type="Pfam" id="PF07686">
    <property type="entry name" value="V-set"/>
    <property type="match status" value="1"/>
</dbReference>
<dbReference type="AlphaFoldDB" id="A0A4U1EUD7"/>
<gene>
    <name evidence="5" type="ORF">EI555_003948</name>
</gene>
<dbReference type="SMART" id="SM00406">
    <property type="entry name" value="IGv"/>
    <property type="match status" value="2"/>
</dbReference>
<dbReference type="InterPro" id="IPR036179">
    <property type="entry name" value="Ig-like_dom_sf"/>
</dbReference>
<protein>
    <recommendedName>
        <fullName evidence="4">Ig-like domain-containing protein</fullName>
    </recommendedName>
</protein>
<reference evidence="6" key="1">
    <citation type="journal article" date="2019" name="IScience">
        <title>Narwhal Genome Reveals Long-Term Low Genetic Diversity despite Current Large Abundance Size.</title>
        <authorList>
            <person name="Westbury M.V."/>
            <person name="Petersen B."/>
            <person name="Garde E."/>
            <person name="Heide-Jorgensen M.P."/>
            <person name="Lorenzen E.D."/>
        </authorList>
    </citation>
    <scope>NUCLEOTIDE SEQUENCE [LARGE SCALE GENOMIC DNA]</scope>
</reference>
<evidence type="ECO:0000256" key="1">
    <source>
        <dbReference type="ARBA" id="ARBA00022729"/>
    </source>
</evidence>
<dbReference type="FunFam" id="2.60.40.10:FF:000721">
    <property type="entry name" value="Immunoglobulin lambda variable 5-45"/>
    <property type="match status" value="1"/>
</dbReference>
<dbReference type="Proteomes" id="UP000308365">
    <property type="component" value="Unassembled WGS sequence"/>
</dbReference>
<dbReference type="PANTHER" id="PTHR23267">
    <property type="entry name" value="IMMUNOGLOBULIN LIGHT CHAIN"/>
    <property type="match status" value="1"/>
</dbReference>
<dbReference type="SMART" id="SM00409">
    <property type="entry name" value="IG"/>
    <property type="match status" value="2"/>
</dbReference>
<keyword evidence="2" id="KW-1015">Disulfide bond</keyword>
<proteinExistence type="predicted"/>
<dbReference type="PROSITE" id="PS50835">
    <property type="entry name" value="IG_LIKE"/>
    <property type="match status" value="1"/>
</dbReference>
<dbReference type="Gene3D" id="2.60.40.10">
    <property type="entry name" value="Immunoglobulins"/>
    <property type="match status" value="3"/>
</dbReference>
<dbReference type="InterPro" id="IPR007110">
    <property type="entry name" value="Ig-like_dom"/>
</dbReference>
<evidence type="ECO:0000313" key="5">
    <source>
        <dbReference type="EMBL" id="TKC40309.1"/>
    </source>
</evidence>
<organism evidence="5 6">
    <name type="scientific">Monodon monoceros</name>
    <name type="common">Narwhal</name>
    <name type="synonym">Ceratodon monodon</name>
    <dbReference type="NCBI Taxonomy" id="40151"/>
    <lineage>
        <taxon>Eukaryota</taxon>
        <taxon>Metazoa</taxon>
        <taxon>Chordata</taxon>
        <taxon>Craniata</taxon>
        <taxon>Vertebrata</taxon>
        <taxon>Euteleostomi</taxon>
        <taxon>Mammalia</taxon>
        <taxon>Eutheria</taxon>
        <taxon>Laurasiatheria</taxon>
        <taxon>Artiodactyla</taxon>
        <taxon>Whippomorpha</taxon>
        <taxon>Cetacea</taxon>
        <taxon>Odontoceti</taxon>
        <taxon>Monodontidae</taxon>
        <taxon>Monodon</taxon>
    </lineage>
</organism>
<keyword evidence="1" id="KW-0732">Signal</keyword>
<accession>A0A4U1EUD7</accession>
<sequence length="309" mass="32812">SVLTQPASVSGTLRQRVICDRRSSVVALGATTTLAATMPGGSSRSNSAASLTISSLQPEDEATYYCGTRDHSLSAPPELQGHKQVGQKPAPHSLCATKAEEGAGTAPRGPGAPVHTGGRALLGCTMSWTPVLLALLAHCTACGPQPVLNQPPSVSSSLGTTIRLACTLSSDHDVGVHNIYWYQQRAGHPPRFLLRYFSHSDKNQGPKVPPRFSGSKDLAKNTGYLSISDLQPEDEAVYFCAIQPCLHSSTLASIVSHPQSVNSPRNKVRITCSGGNVMHKHASWYQQKPGQAPVLFVYDNSNRPSGIPD</sequence>
<dbReference type="InterPro" id="IPR050150">
    <property type="entry name" value="IgV_Light_Chain"/>
</dbReference>
<evidence type="ECO:0000259" key="4">
    <source>
        <dbReference type="PROSITE" id="PS50835"/>
    </source>
</evidence>
<dbReference type="InterPro" id="IPR003599">
    <property type="entry name" value="Ig_sub"/>
</dbReference>
<evidence type="ECO:0000256" key="3">
    <source>
        <dbReference type="ARBA" id="ARBA00023319"/>
    </source>
</evidence>
<feature type="domain" description="Ig-like" evidence="4">
    <location>
        <begin position="144"/>
        <end position="256"/>
    </location>
</feature>
<keyword evidence="3" id="KW-0393">Immunoglobulin domain</keyword>
<dbReference type="InterPro" id="IPR013106">
    <property type="entry name" value="Ig_V-set"/>
</dbReference>
<feature type="non-terminal residue" evidence="5">
    <location>
        <position position="1"/>
    </location>
</feature>
<evidence type="ECO:0000313" key="6">
    <source>
        <dbReference type="Proteomes" id="UP000308365"/>
    </source>
</evidence>
<evidence type="ECO:0000256" key="2">
    <source>
        <dbReference type="ARBA" id="ARBA00023157"/>
    </source>
</evidence>
<name>A0A4U1EUD7_MONMO</name>
<dbReference type="InterPro" id="IPR013783">
    <property type="entry name" value="Ig-like_fold"/>
</dbReference>
<dbReference type="SUPFAM" id="SSF48726">
    <property type="entry name" value="Immunoglobulin"/>
    <property type="match status" value="3"/>
</dbReference>
<comment type="caution">
    <text evidence="5">The sequence shown here is derived from an EMBL/GenBank/DDBJ whole genome shotgun (WGS) entry which is preliminary data.</text>
</comment>